<gene>
    <name evidence="9" type="ORF">ENH89_02130</name>
</gene>
<evidence type="ECO:0000256" key="3">
    <source>
        <dbReference type="ARBA" id="ARBA00022723"/>
    </source>
</evidence>
<name>A0A9C9TFJ2_9HYPH</name>
<feature type="domain" description="Nudix hydrolase" evidence="8">
    <location>
        <begin position="28"/>
        <end position="223"/>
    </location>
</feature>
<dbReference type="AlphaFoldDB" id="A0A9C9TFJ2"/>
<evidence type="ECO:0000256" key="1">
    <source>
        <dbReference type="ARBA" id="ARBA00001936"/>
    </source>
</evidence>
<dbReference type="InterPro" id="IPR000086">
    <property type="entry name" value="NUDIX_hydrolase_dom"/>
</dbReference>
<dbReference type="PANTHER" id="PTHR12318:SF0">
    <property type="entry name" value="ACYL-COENZYME A DIPHOSPHATASE NUDT19"/>
    <property type="match status" value="1"/>
</dbReference>
<keyword evidence="3" id="KW-0479">Metal-binding</keyword>
<keyword evidence="5" id="KW-0460">Magnesium</keyword>
<evidence type="ECO:0000256" key="7">
    <source>
        <dbReference type="SAM" id="MobiDB-lite"/>
    </source>
</evidence>
<proteinExistence type="predicted"/>
<evidence type="ECO:0000256" key="2">
    <source>
        <dbReference type="ARBA" id="ARBA00001946"/>
    </source>
</evidence>
<comment type="cofactor">
    <cofactor evidence="2">
        <name>Mg(2+)</name>
        <dbReference type="ChEBI" id="CHEBI:18420"/>
    </cofactor>
</comment>
<dbReference type="Gene3D" id="3.90.79.10">
    <property type="entry name" value="Nucleoside Triphosphate Pyrophosphohydrolase"/>
    <property type="match status" value="1"/>
</dbReference>
<comment type="cofactor">
    <cofactor evidence="1">
        <name>Mn(2+)</name>
        <dbReference type="ChEBI" id="CHEBI:29035"/>
    </cofactor>
</comment>
<sequence>MSETGAMAALDAGRMRPDGPRPAGPKQRPRDAGTLIIVDEAGPTPRLLMGRRAAGHVFMPGRYVFPGGRVDAADIALASTFTLSEPALARLCAGPPARFDARRATATALAAIRETFEEAGAMVGAPGAFEGRTTGFWGMFAERGIRPDPGRLVPLARAITPPGPPRRYDTRFFCVSATEMSHGPSLEDLPTDELEAVEWFTFDQVKQLSLAAITLRVLADLEARIADGSWRDATRPMPFYRAVRGRFVRDFL</sequence>
<reference evidence="9" key="1">
    <citation type="journal article" date="2020" name="mSystems">
        <title>Genome- and Community-Level Interaction Insights into Carbon Utilization and Element Cycling Functions of Hydrothermarchaeota in Hydrothermal Sediment.</title>
        <authorList>
            <person name="Zhou Z."/>
            <person name="Liu Y."/>
            <person name="Xu W."/>
            <person name="Pan J."/>
            <person name="Luo Z.H."/>
            <person name="Li M."/>
        </authorList>
    </citation>
    <scope>NUCLEOTIDE SEQUENCE</scope>
    <source>
        <strain evidence="9">HyVt-347</strain>
    </source>
</reference>
<dbReference type="GO" id="GO:0046872">
    <property type="term" value="F:metal ion binding"/>
    <property type="evidence" value="ECO:0007669"/>
    <property type="project" value="UniProtKB-KW"/>
</dbReference>
<evidence type="ECO:0000313" key="9">
    <source>
        <dbReference type="EMBL" id="HET99178.1"/>
    </source>
</evidence>
<evidence type="ECO:0000313" key="10">
    <source>
        <dbReference type="Proteomes" id="UP000885680"/>
    </source>
</evidence>
<feature type="region of interest" description="Disordered" evidence="7">
    <location>
        <begin position="1"/>
        <end position="32"/>
    </location>
</feature>
<evidence type="ECO:0000256" key="5">
    <source>
        <dbReference type="ARBA" id="ARBA00022842"/>
    </source>
</evidence>
<accession>A0A9C9TFJ2</accession>
<evidence type="ECO:0000259" key="8">
    <source>
        <dbReference type="PROSITE" id="PS51462"/>
    </source>
</evidence>
<evidence type="ECO:0000256" key="6">
    <source>
        <dbReference type="ARBA" id="ARBA00023211"/>
    </source>
</evidence>
<dbReference type="InterPro" id="IPR039121">
    <property type="entry name" value="NUDT19"/>
</dbReference>
<evidence type="ECO:0000256" key="4">
    <source>
        <dbReference type="ARBA" id="ARBA00022801"/>
    </source>
</evidence>
<dbReference type="PANTHER" id="PTHR12318">
    <property type="entry name" value="TESTOSTERONE-REGULATED PROTEIN RP2"/>
    <property type="match status" value="1"/>
</dbReference>
<dbReference type="GO" id="GO:0016818">
    <property type="term" value="F:hydrolase activity, acting on acid anhydrides, in phosphorus-containing anhydrides"/>
    <property type="evidence" value="ECO:0007669"/>
    <property type="project" value="InterPro"/>
</dbReference>
<dbReference type="PROSITE" id="PS51462">
    <property type="entry name" value="NUDIX"/>
    <property type="match status" value="1"/>
</dbReference>
<dbReference type="EMBL" id="DRGN01000026">
    <property type="protein sequence ID" value="HET99178.1"/>
    <property type="molecule type" value="Genomic_DNA"/>
</dbReference>
<dbReference type="SUPFAM" id="SSF55811">
    <property type="entry name" value="Nudix"/>
    <property type="match status" value="1"/>
</dbReference>
<comment type="caution">
    <text evidence="9">The sequence shown here is derived from an EMBL/GenBank/DDBJ whole genome shotgun (WGS) entry which is preliminary data.</text>
</comment>
<protein>
    <submittedName>
        <fullName evidence="9">NUDIX hydrolase</fullName>
    </submittedName>
</protein>
<keyword evidence="6" id="KW-0464">Manganese</keyword>
<keyword evidence="4 9" id="KW-0378">Hydrolase</keyword>
<dbReference type="Proteomes" id="UP000885680">
    <property type="component" value="Unassembled WGS sequence"/>
</dbReference>
<dbReference type="InterPro" id="IPR015797">
    <property type="entry name" value="NUDIX_hydrolase-like_dom_sf"/>
</dbReference>
<organism evidence="9 10">
    <name type="scientific">Aurantimonas coralicida</name>
    <dbReference type="NCBI Taxonomy" id="182270"/>
    <lineage>
        <taxon>Bacteria</taxon>
        <taxon>Pseudomonadati</taxon>
        <taxon>Pseudomonadota</taxon>
        <taxon>Alphaproteobacteria</taxon>
        <taxon>Hyphomicrobiales</taxon>
        <taxon>Aurantimonadaceae</taxon>
        <taxon>Aurantimonas</taxon>
    </lineage>
</organism>